<dbReference type="Proteomes" id="UP000004949">
    <property type="component" value="Unassembled WGS sequence"/>
</dbReference>
<keyword evidence="2" id="KW-0732">Signal</keyword>
<dbReference type="STRING" id="1088869.GMO_24390"/>
<dbReference type="AlphaFoldDB" id="G6XL16"/>
<evidence type="ECO:0000256" key="1">
    <source>
        <dbReference type="SAM" id="MobiDB-lite"/>
    </source>
</evidence>
<sequence>MIMRHFPADCFSRLFLLVCLIVPSVGYAAGDCTGKACSGHVQTASDHEKTGSSSGETAQQWGHQTGRKLDRWGHKTGQDLGRWGQNTGHTLDRWGHQTASGMKNFFTGH</sequence>
<gene>
    <name evidence="3" type="ORF">GMO_24390</name>
</gene>
<keyword evidence="4" id="KW-1185">Reference proteome</keyword>
<feature type="chain" id="PRO_5003489826" evidence="2">
    <location>
        <begin position="29"/>
        <end position="109"/>
    </location>
</feature>
<evidence type="ECO:0000313" key="3">
    <source>
        <dbReference type="EMBL" id="EHH67444.1"/>
    </source>
</evidence>
<feature type="compositionally biased region" description="Basic and acidic residues" evidence="1">
    <location>
        <begin position="67"/>
        <end position="77"/>
    </location>
</feature>
<dbReference type="EMBL" id="AGQV01000010">
    <property type="protein sequence ID" value="EHH67444.1"/>
    <property type="molecule type" value="Genomic_DNA"/>
</dbReference>
<protein>
    <submittedName>
        <fullName evidence="3">Uncharacterized protein</fullName>
    </submittedName>
</protein>
<accession>G6XL16</accession>
<reference evidence="3 4" key="1">
    <citation type="submission" date="2011-10" db="EMBL/GenBank/DDBJ databases">
        <title>Genome sequence of Gluconobacter morbifer G707, isolated from Drosophila gut.</title>
        <authorList>
            <person name="Lee W.-J."/>
            <person name="Kim E.-K."/>
        </authorList>
    </citation>
    <scope>NUCLEOTIDE SEQUENCE [LARGE SCALE GENOMIC DNA]</scope>
    <source>
        <strain evidence="3 4">G707</strain>
    </source>
</reference>
<comment type="caution">
    <text evidence="3">The sequence shown here is derived from an EMBL/GenBank/DDBJ whole genome shotgun (WGS) entry which is preliminary data.</text>
</comment>
<organism evidence="3 4">
    <name type="scientific">Gluconobacter morbifer G707</name>
    <dbReference type="NCBI Taxonomy" id="1088869"/>
    <lineage>
        <taxon>Bacteria</taxon>
        <taxon>Pseudomonadati</taxon>
        <taxon>Pseudomonadota</taxon>
        <taxon>Alphaproteobacteria</taxon>
        <taxon>Acetobacterales</taxon>
        <taxon>Acetobacteraceae</taxon>
        <taxon>Gluconobacter</taxon>
    </lineage>
</organism>
<evidence type="ECO:0000313" key="4">
    <source>
        <dbReference type="Proteomes" id="UP000004949"/>
    </source>
</evidence>
<dbReference type="PATRIC" id="fig|1088869.3.peg.2432"/>
<name>G6XL16_9PROT</name>
<feature type="compositionally biased region" description="Polar residues" evidence="1">
    <location>
        <begin position="51"/>
        <end position="63"/>
    </location>
</feature>
<feature type="signal peptide" evidence="2">
    <location>
        <begin position="1"/>
        <end position="28"/>
    </location>
</feature>
<feature type="region of interest" description="Disordered" evidence="1">
    <location>
        <begin position="43"/>
        <end position="95"/>
    </location>
</feature>
<proteinExistence type="predicted"/>
<evidence type="ECO:0000256" key="2">
    <source>
        <dbReference type="SAM" id="SignalP"/>
    </source>
</evidence>